<accession>A0ACC1X542</accession>
<comment type="caution">
    <text evidence="1">The sequence shown here is derived from an EMBL/GenBank/DDBJ whole genome shotgun (WGS) entry which is preliminary data.</text>
</comment>
<reference evidence="1 2" key="1">
    <citation type="journal article" date="2023" name="Science">
        <title>Complex scaffold remodeling in plant triterpene biosynthesis.</title>
        <authorList>
            <person name="De La Pena R."/>
            <person name="Hodgson H."/>
            <person name="Liu J.C."/>
            <person name="Stephenson M.J."/>
            <person name="Martin A.C."/>
            <person name="Owen C."/>
            <person name="Harkess A."/>
            <person name="Leebens-Mack J."/>
            <person name="Jimenez L.E."/>
            <person name="Osbourn A."/>
            <person name="Sattely E.S."/>
        </authorList>
    </citation>
    <scope>NUCLEOTIDE SEQUENCE [LARGE SCALE GENOMIC DNA]</scope>
    <source>
        <strain evidence="2">cv. JPN11</strain>
        <tissue evidence="1">Leaf</tissue>
    </source>
</reference>
<evidence type="ECO:0000313" key="1">
    <source>
        <dbReference type="EMBL" id="KAJ4706546.1"/>
    </source>
</evidence>
<name>A0ACC1X542_MELAZ</name>
<evidence type="ECO:0000313" key="2">
    <source>
        <dbReference type="Proteomes" id="UP001164539"/>
    </source>
</evidence>
<proteinExistence type="predicted"/>
<organism evidence="1 2">
    <name type="scientific">Melia azedarach</name>
    <name type="common">Chinaberry tree</name>
    <dbReference type="NCBI Taxonomy" id="155640"/>
    <lineage>
        <taxon>Eukaryota</taxon>
        <taxon>Viridiplantae</taxon>
        <taxon>Streptophyta</taxon>
        <taxon>Embryophyta</taxon>
        <taxon>Tracheophyta</taxon>
        <taxon>Spermatophyta</taxon>
        <taxon>Magnoliopsida</taxon>
        <taxon>eudicotyledons</taxon>
        <taxon>Gunneridae</taxon>
        <taxon>Pentapetalae</taxon>
        <taxon>rosids</taxon>
        <taxon>malvids</taxon>
        <taxon>Sapindales</taxon>
        <taxon>Meliaceae</taxon>
        <taxon>Melia</taxon>
    </lineage>
</organism>
<sequence length="403" mass="45463">MASNLETLETNYDDFFFDCDFDDDVLDLSFDYDTPQINTTNTNWTSMDDFSNQNNTTNTNSWEFSNQNTTTDTNSWSFFNQNTNTITTTTNCPLVGLTAIENFFNHSTPQSTTTNTTCTSMDNFFNDHTPHKTTTNTSLPWMDGVFNHHDPQNITANTTGFFSPTSPNRIRRFSKRTSLKSTRECLDDSKPTSPVAAERHYRGVRRRPWGKYAAEIRDPNKKGSRAWLGTFDTAIEAAKAYDCAALRLRGRKAILNFPLAVGVLKSTESAGLPVYCGKRRKLEQTETVAAYDKAAFGFQGSKDMLNFPLQVGDLKSTESEELPVDCGKKRKLEQTETVERKVMKKEPSESDKTEMVERETATEMEAVTSGGVGPLTQSSWTGSLRKFYSFVVDFCGRFSNLRK</sequence>
<dbReference type="EMBL" id="CM051404">
    <property type="protein sequence ID" value="KAJ4706546.1"/>
    <property type="molecule type" value="Genomic_DNA"/>
</dbReference>
<protein>
    <submittedName>
        <fullName evidence="1">Ethylene-responsive transcription factor</fullName>
    </submittedName>
</protein>
<gene>
    <name evidence="1" type="ORF">OWV82_020182</name>
</gene>
<keyword evidence="2" id="KW-1185">Reference proteome</keyword>
<dbReference type="Proteomes" id="UP001164539">
    <property type="component" value="Chromosome 11"/>
</dbReference>